<evidence type="ECO:0000313" key="2">
    <source>
        <dbReference type="EMBL" id="MBB5967979.1"/>
    </source>
</evidence>
<name>A0A841DES3_PLAVE</name>
<dbReference type="AlphaFoldDB" id="A0A841DES3"/>
<dbReference type="EMBL" id="JACHJJ010000044">
    <property type="protein sequence ID" value="MBB5967979.1"/>
    <property type="molecule type" value="Genomic_DNA"/>
</dbReference>
<keyword evidence="3" id="KW-1185">Reference proteome</keyword>
<reference evidence="2 3" key="1">
    <citation type="submission" date="2020-08" db="EMBL/GenBank/DDBJ databases">
        <title>Genomic Encyclopedia of Type Strains, Phase III (KMG-III): the genomes of soil and plant-associated and newly described type strains.</title>
        <authorList>
            <person name="Whitman W."/>
        </authorList>
    </citation>
    <scope>NUCLEOTIDE SEQUENCE [LARGE SCALE GENOMIC DNA]</scope>
    <source>
        <strain evidence="2 3">CECT 3303</strain>
    </source>
</reference>
<evidence type="ECO:0000313" key="3">
    <source>
        <dbReference type="Proteomes" id="UP000562352"/>
    </source>
</evidence>
<evidence type="ECO:0000256" key="1">
    <source>
        <dbReference type="SAM" id="MobiDB-lite"/>
    </source>
</evidence>
<feature type="region of interest" description="Disordered" evidence="1">
    <location>
        <begin position="1"/>
        <end position="29"/>
    </location>
</feature>
<sequence length="29" mass="2842">MSQPQAVTETGLAAALAAPGRPPPLSPGR</sequence>
<protein>
    <submittedName>
        <fullName evidence="2">Uncharacterized protein</fullName>
    </submittedName>
</protein>
<comment type="caution">
    <text evidence="2">The sequence shown here is derived from an EMBL/GenBank/DDBJ whole genome shotgun (WGS) entry which is preliminary data.</text>
</comment>
<proteinExistence type="predicted"/>
<organism evidence="2 3">
    <name type="scientific">Planomonospora venezuelensis</name>
    <dbReference type="NCBI Taxonomy" id="1999"/>
    <lineage>
        <taxon>Bacteria</taxon>
        <taxon>Bacillati</taxon>
        <taxon>Actinomycetota</taxon>
        <taxon>Actinomycetes</taxon>
        <taxon>Streptosporangiales</taxon>
        <taxon>Streptosporangiaceae</taxon>
        <taxon>Planomonospora</taxon>
    </lineage>
</organism>
<dbReference type="Proteomes" id="UP000562352">
    <property type="component" value="Unassembled WGS sequence"/>
</dbReference>
<feature type="compositionally biased region" description="Pro residues" evidence="1">
    <location>
        <begin position="20"/>
        <end position="29"/>
    </location>
</feature>
<accession>A0A841DES3</accession>
<gene>
    <name evidence="2" type="ORF">FHS22_007297</name>
</gene>